<keyword evidence="2" id="KW-1185">Reference proteome</keyword>
<organism evidence="1 2">
    <name type="scientific">Hibiscus sabdariffa</name>
    <name type="common">roselle</name>
    <dbReference type="NCBI Taxonomy" id="183260"/>
    <lineage>
        <taxon>Eukaryota</taxon>
        <taxon>Viridiplantae</taxon>
        <taxon>Streptophyta</taxon>
        <taxon>Embryophyta</taxon>
        <taxon>Tracheophyta</taxon>
        <taxon>Spermatophyta</taxon>
        <taxon>Magnoliopsida</taxon>
        <taxon>eudicotyledons</taxon>
        <taxon>Gunneridae</taxon>
        <taxon>Pentapetalae</taxon>
        <taxon>rosids</taxon>
        <taxon>malvids</taxon>
        <taxon>Malvales</taxon>
        <taxon>Malvaceae</taxon>
        <taxon>Malvoideae</taxon>
        <taxon>Hibiscus</taxon>
    </lineage>
</organism>
<dbReference type="Proteomes" id="UP001472677">
    <property type="component" value="Unassembled WGS sequence"/>
</dbReference>
<comment type="caution">
    <text evidence="1">The sequence shown here is derived from an EMBL/GenBank/DDBJ whole genome shotgun (WGS) entry which is preliminary data.</text>
</comment>
<reference evidence="1 2" key="1">
    <citation type="journal article" date="2024" name="G3 (Bethesda)">
        <title>Genome assembly of Hibiscus sabdariffa L. provides insights into metabolisms of medicinal natural products.</title>
        <authorList>
            <person name="Kim T."/>
        </authorList>
    </citation>
    <scope>NUCLEOTIDE SEQUENCE [LARGE SCALE GENOMIC DNA]</scope>
    <source>
        <strain evidence="1">TK-2024</strain>
        <tissue evidence="1">Old leaves</tissue>
    </source>
</reference>
<gene>
    <name evidence="1" type="ORF">V6N12_023094</name>
</gene>
<accession>A0ABR2FWN9</accession>
<protein>
    <submittedName>
        <fullName evidence="1">Uncharacterized protein</fullName>
    </submittedName>
</protein>
<proteinExistence type="predicted"/>
<dbReference type="EMBL" id="JBBPBM010000004">
    <property type="protein sequence ID" value="KAK8588670.1"/>
    <property type="molecule type" value="Genomic_DNA"/>
</dbReference>
<evidence type="ECO:0000313" key="2">
    <source>
        <dbReference type="Proteomes" id="UP001472677"/>
    </source>
</evidence>
<evidence type="ECO:0000313" key="1">
    <source>
        <dbReference type="EMBL" id="KAK8588670.1"/>
    </source>
</evidence>
<sequence>MFTDEGAWAWENFADLLPEYALLHIAAIKPPVWNTSADKPCWIWEWEPRREFNVKSAYKGHSMIMIGTWRTTQAVDFVGIAMKMSRMYSGTGLCGSSCSLIDK</sequence>
<name>A0ABR2FWN9_9ROSI</name>